<evidence type="ECO:0000259" key="1">
    <source>
        <dbReference type="Pfam" id="PF15616"/>
    </source>
</evidence>
<name>A0A6N3C2L3_9FIRM</name>
<evidence type="ECO:0000313" key="2">
    <source>
        <dbReference type="EMBL" id="VYU08067.1"/>
    </source>
</evidence>
<reference evidence="2" key="1">
    <citation type="submission" date="2019-11" db="EMBL/GenBank/DDBJ databases">
        <authorList>
            <person name="Feng L."/>
        </authorList>
    </citation>
    <scope>NUCLEOTIDE SEQUENCE</scope>
    <source>
        <strain evidence="2">IbartlettiiLFYP30</strain>
    </source>
</reference>
<dbReference type="RefSeq" id="WP_007286222.1">
    <property type="nucleotide sequence ID" value="NZ_CABIXZ010000003.1"/>
</dbReference>
<feature type="domain" description="TerY-C metal binding" evidence="1">
    <location>
        <begin position="4"/>
        <end position="105"/>
    </location>
</feature>
<dbReference type="EMBL" id="CACRUE010000026">
    <property type="protein sequence ID" value="VYU08067.1"/>
    <property type="molecule type" value="Genomic_DNA"/>
</dbReference>
<dbReference type="GeneID" id="89565951"/>
<dbReference type="InterPro" id="IPR028274">
    <property type="entry name" value="TerY-C"/>
</dbReference>
<sequence length="115" mass="12919">MEAKVMMIKCQKNRKAFGARIQKEGPNWRMTWAFKIDERIAQKEKFSSESTIKGSFIFDEEYPGCPHCGAQSFFTCGKCGKITCWDGSDTATCAWCGNKSKIQLVNELEVKGGGF</sequence>
<dbReference type="Pfam" id="PF15616">
    <property type="entry name" value="TerY_C"/>
    <property type="match status" value="1"/>
</dbReference>
<accession>A0A6N3C2L3</accession>
<protein>
    <recommendedName>
        <fullName evidence="1">TerY-C metal binding domain-containing protein</fullName>
    </recommendedName>
</protein>
<gene>
    <name evidence="2" type="ORF">IBLFYP30_01686</name>
</gene>
<organism evidence="2">
    <name type="scientific">Intestinibacter bartlettii</name>
    <dbReference type="NCBI Taxonomy" id="261299"/>
    <lineage>
        <taxon>Bacteria</taxon>
        <taxon>Bacillati</taxon>
        <taxon>Bacillota</taxon>
        <taxon>Clostridia</taxon>
        <taxon>Peptostreptococcales</taxon>
        <taxon>Peptostreptococcaceae</taxon>
        <taxon>Intestinibacter</taxon>
    </lineage>
</organism>
<proteinExistence type="predicted"/>
<dbReference type="AlphaFoldDB" id="A0A6N3C2L3"/>